<evidence type="ECO:0000313" key="1">
    <source>
        <dbReference type="EMBL" id="KAL0938421.1"/>
    </source>
</evidence>
<dbReference type="Proteomes" id="UP000805649">
    <property type="component" value="Unassembled WGS sequence"/>
</dbReference>
<gene>
    <name evidence="1" type="ORF">CTRU02_205031</name>
</gene>
<name>A0ACC3Z2V7_COLTU</name>
<comment type="caution">
    <text evidence="1">The sequence shown here is derived from an EMBL/GenBank/DDBJ whole genome shotgun (WGS) entry which is preliminary data.</text>
</comment>
<proteinExistence type="predicted"/>
<reference evidence="1 2" key="1">
    <citation type="journal article" date="2020" name="Phytopathology">
        <title>Genome Sequence Resources of Colletotrichum truncatum, C. plurivorum, C. musicola, and C. sojae: Four Species Pathogenic to Soybean (Glycine max).</title>
        <authorList>
            <person name="Rogerio F."/>
            <person name="Boufleur T.R."/>
            <person name="Ciampi-Guillardi M."/>
            <person name="Sukno S.A."/>
            <person name="Thon M.R."/>
            <person name="Massola Junior N.S."/>
            <person name="Baroncelli R."/>
        </authorList>
    </citation>
    <scope>NUCLEOTIDE SEQUENCE [LARGE SCALE GENOMIC DNA]</scope>
    <source>
        <strain evidence="1 2">CMES1059</strain>
    </source>
</reference>
<keyword evidence="2" id="KW-1185">Reference proteome</keyword>
<dbReference type="EMBL" id="VUJX02000003">
    <property type="protein sequence ID" value="KAL0938421.1"/>
    <property type="molecule type" value="Genomic_DNA"/>
</dbReference>
<protein>
    <submittedName>
        <fullName evidence="1">Uncharacterized protein</fullName>
    </submittedName>
</protein>
<sequence>MGSLVMQQQQQQQQQQQHNPAKNARQRASERPREGLPSS</sequence>
<organism evidence="1 2">
    <name type="scientific">Colletotrichum truncatum</name>
    <name type="common">Anthracnose fungus</name>
    <name type="synonym">Colletotrichum capsici</name>
    <dbReference type="NCBI Taxonomy" id="5467"/>
    <lineage>
        <taxon>Eukaryota</taxon>
        <taxon>Fungi</taxon>
        <taxon>Dikarya</taxon>
        <taxon>Ascomycota</taxon>
        <taxon>Pezizomycotina</taxon>
        <taxon>Sordariomycetes</taxon>
        <taxon>Hypocreomycetidae</taxon>
        <taxon>Glomerellales</taxon>
        <taxon>Glomerellaceae</taxon>
        <taxon>Colletotrichum</taxon>
        <taxon>Colletotrichum truncatum species complex</taxon>
    </lineage>
</organism>
<evidence type="ECO:0000313" key="2">
    <source>
        <dbReference type="Proteomes" id="UP000805649"/>
    </source>
</evidence>
<accession>A0ACC3Z2V7</accession>